<evidence type="ECO:0000256" key="7">
    <source>
        <dbReference type="ARBA" id="ARBA00023014"/>
    </source>
</evidence>
<protein>
    <recommendedName>
        <fullName evidence="12">Radical SAM core domain-containing protein</fullName>
    </recommendedName>
</protein>
<sequence length="388" mass="44624">MGRSLTEKIQQARFLQKRNLLWRVLARPRSRRIGGTLFRQERAGRVLSWVPWERLIAFPPSVAAELTTKCNLRCPMCPQRSEILDHGFMAEDLFRKIVDEVILHKGVFLVLGGRGESMVHPRWEEYVAYAKRAGVAPMWILTNGTLLDHERASLLVDLGVEEIAVTIDGATKETYEAMRVGARYDRVLENMHRLIELRRSRGNGRPRILMRMIQTAQNEHEVGAFRTYWQEHLEDHDGIKITGLISWVPMDEAESILSQAEATGYQAIRHQPTLMAPCIPIWKFLKVRYDGSVYVCCTHDLGTSLVTNNAYRDSIQDVWMSPALKEARRLHLRRRKLDIATCRRCMVLAHAATIRQKETDERARQAAEESARQATCQHAEFADRGRMA</sequence>
<evidence type="ECO:0000313" key="10">
    <source>
        <dbReference type="EMBL" id="KPJ53298.1"/>
    </source>
</evidence>
<dbReference type="PROSITE" id="PS01305">
    <property type="entry name" value="MOAA_NIFB_PQQE"/>
    <property type="match status" value="1"/>
</dbReference>
<dbReference type="GO" id="GO:0046872">
    <property type="term" value="F:metal ion binding"/>
    <property type="evidence" value="ECO:0007669"/>
    <property type="project" value="UniProtKB-KW"/>
</dbReference>
<dbReference type="PANTHER" id="PTHR11228:SF7">
    <property type="entry name" value="PQQA PEPTIDE CYCLASE"/>
    <property type="match status" value="1"/>
</dbReference>
<dbReference type="GO" id="GO:0051539">
    <property type="term" value="F:4 iron, 4 sulfur cluster binding"/>
    <property type="evidence" value="ECO:0007669"/>
    <property type="project" value="UniProtKB-KW"/>
</dbReference>
<evidence type="ECO:0000256" key="3">
    <source>
        <dbReference type="ARBA" id="ARBA00022691"/>
    </source>
</evidence>
<keyword evidence="3" id="KW-0949">S-adenosyl-L-methionine</keyword>
<dbReference type="SFLD" id="SFLDG01067">
    <property type="entry name" value="SPASM/twitch_domain_containing"/>
    <property type="match status" value="1"/>
</dbReference>
<keyword evidence="4" id="KW-0479">Metal-binding</keyword>
<proteinExistence type="predicted"/>
<evidence type="ECO:0000256" key="4">
    <source>
        <dbReference type="ARBA" id="ARBA00022723"/>
    </source>
</evidence>
<dbReference type="CDD" id="cd21109">
    <property type="entry name" value="SPASM"/>
    <property type="match status" value="1"/>
</dbReference>
<evidence type="ECO:0000259" key="8">
    <source>
        <dbReference type="Pfam" id="PF04055"/>
    </source>
</evidence>
<dbReference type="InterPro" id="IPR034391">
    <property type="entry name" value="AdoMet-like_SPASM_containing"/>
</dbReference>
<dbReference type="InterPro" id="IPR000385">
    <property type="entry name" value="MoaA_NifB_PqqE_Fe-S-bd_CS"/>
</dbReference>
<keyword evidence="2" id="KW-0004">4Fe-4S</keyword>
<evidence type="ECO:0000256" key="6">
    <source>
        <dbReference type="ARBA" id="ARBA00023004"/>
    </source>
</evidence>
<dbReference type="InterPro" id="IPR007197">
    <property type="entry name" value="rSAM"/>
</dbReference>
<evidence type="ECO:0000313" key="11">
    <source>
        <dbReference type="Proteomes" id="UP000052008"/>
    </source>
</evidence>
<dbReference type="InterPro" id="IPR050377">
    <property type="entry name" value="Radical_SAM_PqqE_MftC-like"/>
</dbReference>
<keyword evidence="5" id="KW-0560">Oxidoreductase</keyword>
<feature type="domain" description="Radical SAM core" evidence="8">
    <location>
        <begin position="66"/>
        <end position="197"/>
    </location>
</feature>
<dbReference type="Pfam" id="PF04055">
    <property type="entry name" value="Radical_SAM"/>
    <property type="match status" value="1"/>
</dbReference>
<comment type="caution">
    <text evidence="10">The sequence shown here is derived from an EMBL/GenBank/DDBJ whole genome shotgun (WGS) entry which is preliminary data.</text>
</comment>
<dbReference type="GO" id="GO:0016491">
    <property type="term" value="F:oxidoreductase activity"/>
    <property type="evidence" value="ECO:0007669"/>
    <property type="project" value="UniProtKB-KW"/>
</dbReference>
<dbReference type="EMBL" id="LIZS01000023">
    <property type="protein sequence ID" value="KPJ53298.1"/>
    <property type="molecule type" value="Genomic_DNA"/>
</dbReference>
<dbReference type="Gene3D" id="3.20.20.70">
    <property type="entry name" value="Aldolase class I"/>
    <property type="match status" value="1"/>
</dbReference>
<dbReference type="SFLD" id="SFLDS00029">
    <property type="entry name" value="Radical_SAM"/>
    <property type="match status" value="1"/>
</dbReference>
<dbReference type="Pfam" id="PF13186">
    <property type="entry name" value="SPASM"/>
    <property type="match status" value="1"/>
</dbReference>
<dbReference type="InterPro" id="IPR058240">
    <property type="entry name" value="rSAM_sf"/>
</dbReference>
<dbReference type="AlphaFoldDB" id="A0A0S7WT04"/>
<dbReference type="SFLD" id="SFLDG01387">
    <property type="entry name" value="BtrN-like_SPASM_domain_contain"/>
    <property type="match status" value="1"/>
</dbReference>
<reference evidence="10 11" key="1">
    <citation type="journal article" date="2015" name="Microbiome">
        <title>Genomic resolution of linkages in carbon, nitrogen, and sulfur cycling among widespread estuary sediment bacteria.</title>
        <authorList>
            <person name="Baker B.J."/>
            <person name="Lazar C.S."/>
            <person name="Teske A.P."/>
            <person name="Dick G.J."/>
        </authorList>
    </citation>
    <scope>NUCLEOTIDE SEQUENCE [LARGE SCALE GENOMIC DNA]</scope>
    <source>
        <strain evidence="10">DG_24</strain>
    </source>
</reference>
<gene>
    <name evidence="10" type="ORF">AMJ39_05180</name>
</gene>
<evidence type="ECO:0000256" key="2">
    <source>
        <dbReference type="ARBA" id="ARBA00022485"/>
    </source>
</evidence>
<evidence type="ECO:0000256" key="1">
    <source>
        <dbReference type="ARBA" id="ARBA00001966"/>
    </source>
</evidence>
<evidence type="ECO:0000259" key="9">
    <source>
        <dbReference type="Pfam" id="PF13186"/>
    </source>
</evidence>
<evidence type="ECO:0000256" key="5">
    <source>
        <dbReference type="ARBA" id="ARBA00023002"/>
    </source>
</evidence>
<organism evidence="10 11">
    <name type="scientific">candidate division TA06 bacterium DG_24</name>
    <dbReference type="NCBI Taxonomy" id="1703770"/>
    <lineage>
        <taxon>Bacteria</taxon>
        <taxon>Bacteria division TA06</taxon>
    </lineage>
</organism>
<keyword evidence="7" id="KW-0411">Iron-sulfur</keyword>
<keyword evidence="6" id="KW-0408">Iron</keyword>
<dbReference type="InterPro" id="IPR023885">
    <property type="entry name" value="4Fe4S-binding_SPASM_dom"/>
</dbReference>
<feature type="domain" description="4Fe4S-binding SPASM" evidence="9">
    <location>
        <begin position="278"/>
        <end position="346"/>
    </location>
</feature>
<comment type="cofactor">
    <cofactor evidence="1">
        <name>[4Fe-4S] cluster</name>
        <dbReference type="ChEBI" id="CHEBI:49883"/>
    </cofactor>
</comment>
<name>A0A0S7WT04_UNCT6</name>
<dbReference type="SUPFAM" id="SSF102114">
    <property type="entry name" value="Radical SAM enzymes"/>
    <property type="match status" value="1"/>
</dbReference>
<dbReference type="Proteomes" id="UP000052008">
    <property type="component" value="Unassembled WGS sequence"/>
</dbReference>
<evidence type="ECO:0008006" key="12">
    <source>
        <dbReference type="Google" id="ProtNLM"/>
    </source>
</evidence>
<dbReference type="STRING" id="1703770.AMJ39_05180"/>
<dbReference type="PANTHER" id="PTHR11228">
    <property type="entry name" value="RADICAL SAM DOMAIN PROTEIN"/>
    <property type="match status" value="1"/>
</dbReference>
<accession>A0A0S7WT04</accession>
<dbReference type="InterPro" id="IPR013785">
    <property type="entry name" value="Aldolase_TIM"/>
</dbReference>
<dbReference type="CDD" id="cd01335">
    <property type="entry name" value="Radical_SAM"/>
    <property type="match status" value="1"/>
</dbReference>